<sequence>MEFSAKSKKPGASFRKFLAYCEESLDQDAPKIMKVLEMKYESCSEEIQKSDKMDDLLENTMTKMRKEPSRAFVHLKNLVTQLKLWSKVKPMKPASTLCSERKSDGEAEATDGNKRDTKTEANKVDCEAQRCHEAKTDPVMKTSVAESEKSLDSPSCSSKTSPVSNNCRVVILKTEIKESQPQTSKSRETWSGKTHNVLIVDGNFDQASVIQETARREKRDLYEPSSSQQVSLPASPYDLDKKFLPGRNAHLDALRENCISFKPLSQTSSPETPVSSPTKHFTNSPKHSEGCRRSTMILEVDAKSPKILDIQNVSLSKGGTPKSTKCRALLFNKKLSSRCPQHSDNSEVFKTSFSKNDSDGESTEDEETVLLHNSINIRPCQVKLSKCLNVSPHLDLSPKSTGACGSSKRISALDSSDSCNENSECFLSTEGTSRCYSSIKETSKSGHISCPNSVNVNVKQTSASIKDLSRSSVSKGSSSPNTLAGLDSLKCTQKFSSDLSEDGESVLIDKDIALARTGPDHPIVNSPGTPRECNISPQDNAKSSSIVTKITAPVNQGEILAVECNEIEKNQASKFCLGNQETFKDKDSCSLAKDVPKGRCSLRKDVLRVERTHGTKDATTLIAANEQNSVESCDGDDSCREECTAGDSTKAFNLPACSASSVSDKEENELKHNSKERFPTIFVLLNKSTERCDSQQKEAHANTAKDSELHAPTACSMAYNNTDLCHTKQPTESSQKISTQPVKPSVRRATLVSYDTKNDNPSLQNTANTSGASKSSTVTDALKSKSSSSFAKNETVSARHNSDIKCSFSGDEFESDVKEKPKVAEEKLSPEEEKQRRYIHKLETLLKSLRDEIEKHQARELSLDDLDAEDSSYLYEDKLKKKFVAAWNKLCEVTKRTSSTGRPTERTIKFNSTRYKEINRKLERFLNKTKTFPDIHDVKRIIRGTNSKYKLNLSASTIQNIAREAFVDIGEMLQSRRHEDFIATFGNRETDAIKMGARGMDPYWTDPALRRKLDSNRETAKCNLEKVIAKYSQIQDSQKGKSGDNEDNDDDDSEEEEGLDGDKRPTKSLTNRTGKAGLSTEEEGDLEDDADGSDAEMDVSCHSSPTTPCKSKSYCHPSKETLGKAETSSSLVPLSTSFNKLLGPSMYLKAGQHQNLPYLSGDEQPLLKDTDNSKDKMNTASASPTDFDQGKKPNYLESAGLLSLPVNPYLHRKDILSPQRKPNQGSCSLPGSPASVITIEDSPAKPSSYRNAVAPAEKDKINIEDKEEIEDNTSDSGSDEESENDAADDDDDDIIMVKSSEGSARESESEVSRGPSPVSLMSLNSMQSDNETVQAAQDEEEDNCRARDEITQEEECTEESMTFGGEQYEKSRLLAAINLMRKPVDLVEKKKEELARQSNREMLSPQFGRIAAKEQSEDRQSSSYKKNYGDATIVPGRVESEPKNSKGNGSPSGTRNVDKKDNSYALESDSDDSSLILSKEVAMQNEEPLGECSSMSPKLLVGEHSNTAFANDVLELGNDQAGIQQESLPVQENLENILPGNSASRVMFEPISNSDDEDVNTKSPDSPQCYIDVVEDEEDDLEMFHVTSVSCFSPPNTSEIKDSCVETQNIYNSNQMPQSEPEKSVKTVISLNTIQLTTNNGSWNPVRKKSSTPISIPVSPEGLCRETHLAEDTPGSAADDQNHDLSHQRIKEQRTETSQIVVLSSQESAGNLTCPEAAKVCAVGTDNSNLEEVNQPQLYETCEADYEQSSAGSHIKPLENVTRFVYNHETEDESGETIKLQACTQSDSVVDIVEGFYKKIASPNNANNPAIENTNISPISTNHHPPVDESQDDVTLSEANNKYDKDSFTLSKTSSKLIYQSGMNQEGKSALFSDSKGQAKGNHITLAANILEGKEKSDEKDESEKLSESNKRKFSEKDSNPSDHHRLLDDCFTLTDKSDPDVAAVSAPTRDESRSNDKEEKNDLFSSIVDDLISNAAAIGHGCSEFDSVHKNSETGAEASIQTQVIGNAGHTNGTENAPTTQSKDSNNQTPSTDHGNPSVGDTNIAPAGGDEMGLKPTETFEIHSPDLFVEENEIRSSPAGKDTLSKNTSLQFSERSVISEYSLTTNKPEISVDVSNPRESSDVDKYKVSDSSTNYSENLNSNELALQTDKGENEQNEADDIRISECDMSFTNPENLRGVETSNREACVKSSGRNEEQKADEKSPFEVIEECAAQILAEKDVCRKAGEDKGEIRDTVENSGQAEIADGCQDGSKIVLSSQVKNTTETTKAASKTLSHENNAQQGDNAKEMEETDVFKFINEICNKMIEDASVDSENDSASYGSERKSDVAVKDGQTDKGKSDEANSHKKSGDENKEPQQVCCKGADEVQTCTEGKSKTDGDDAKAISQDVQSNNEGGKVASPLGLKSEDNTEEDVEIIEDLSDAKGVRVSSRSKEEDRKMVDALLSSIQPAREEQQCPSTEQHQASPSSLDSDSKDLAHDSSVQSEKSSDEKAALESQTNQPEGVDIKIVAVKESMEQQDVAVKDATGESVASLECSKSVSEKQLSESGKEKREDNKEVDGKSTEAVVGSLKRKHDKAFEVQENNNDEDDDDVAITSVELAKPSIIKRQHKTSRVEANDITNIIKSVYQTVPTQKKNTSSVSGSSNPSTGFGNVSLFKNHSALHMPSYQGKSKQVIGTGASYRPWKQQDRMASTNNVTRNLGESLLKSRQTSSGPNIHRTGTGRVYQTPQVPKIITAKPYTPYANTLKPSFSGPAIGTSPRDSSHSQAFRSQYGREPSFPQTIQDSSMRRPDYSHRRHLGQTIQSSSGLMNRGISHTAFANVGTPLSMSHQKSLALTPRGRQVITGHSAYPYPSNMHRSGSLRQHPTYNRPGPSLAPCPPPRKAFKNIDGLKIVLDNSDEEEETYHKNLSHQKRMTSAEDAIPKIVSVCSLNKSNQSRYKGSKAIRSTHNNEMSNPAIDNNEEIVLSDSD</sequence>
<feature type="compositionally biased region" description="Acidic residues" evidence="11">
    <location>
        <begin position="1045"/>
        <end position="1059"/>
    </location>
</feature>
<feature type="region of interest" description="Disordered" evidence="11">
    <location>
        <begin position="2936"/>
        <end position="2970"/>
    </location>
</feature>
<feature type="region of interest" description="Disordered" evidence="11">
    <location>
        <begin position="1890"/>
        <end position="1962"/>
    </location>
</feature>
<keyword evidence="9" id="KW-0539">Nucleus</keyword>
<feature type="compositionally biased region" description="Polar residues" evidence="11">
    <location>
        <begin position="1319"/>
        <end position="1335"/>
    </location>
</feature>
<feature type="compositionally biased region" description="Polar residues" evidence="11">
    <location>
        <begin position="1220"/>
        <end position="1229"/>
    </location>
</feature>
<feature type="region of interest" description="Disordered" evidence="11">
    <location>
        <begin position="95"/>
        <end position="121"/>
    </location>
</feature>
<dbReference type="GO" id="GO:0003714">
    <property type="term" value="F:transcription corepressor activity"/>
    <property type="evidence" value="ECO:0007669"/>
    <property type="project" value="TreeGrafter"/>
</dbReference>
<evidence type="ECO:0000256" key="5">
    <source>
        <dbReference type="ARBA" id="ARBA00022490"/>
    </source>
</evidence>
<feature type="region of interest" description="Disordered" evidence="11">
    <location>
        <begin position="2309"/>
        <end position="2571"/>
    </location>
</feature>
<evidence type="ECO:0000256" key="1">
    <source>
        <dbReference type="ARBA" id="ARBA00004123"/>
    </source>
</evidence>
<feature type="region of interest" description="Disordered" evidence="11">
    <location>
        <begin position="1392"/>
        <end position="1497"/>
    </location>
</feature>
<dbReference type="Gene3D" id="1.10.8.810">
    <property type="entry name" value="Daxx helical bundle domain"/>
    <property type="match status" value="1"/>
</dbReference>
<evidence type="ECO:0000256" key="7">
    <source>
        <dbReference type="ARBA" id="ARBA00023054"/>
    </source>
</evidence>
<feature type="compositionally biased region" description="Polar residues" evidence="11">
    <location>
        <begin position="1101"/>
        <end position="1110"/>
    </location>
</feature>
<dbReference type="GO" id="GO:0005737">
    <property type="term" value="C:cytoplasm"/>
    <property type="evidence" value="ECO:0007669"/>
    <property type="project" value="UniProtKB-SubCell"/>
</dbReference>
<feature type="region of interest" description="Disordered" evidence="11">
    <location>
        <begin position="2008"/>
        <end position="2057"/>
    </location>
</feature>
<comment type="caution">
    <text evidence="13">The sequence shown here is derived from an EMBL/GenBank/DDBJ whole genome shotgun (WGS) entry which is preliminary data.</text>
</comment>
<feature type="region of interest" description="Disordered" evidence="11">
    <location>
        <begin position="1806"/>
        <end position="1834"/>
    </location>
</feature>
<feature type="compositionally biased region" description="Basic and acidic residues" evidence="11">
    <location>
        <begin position="2422"/>
        <end position="2441"/>
    </location>
</feature>
<feature type="region of interest" description="Disordered" evidence="11">
    <location>
        <begin position="2851"/>
        <end position="2880"/>
    </location>
</feature>
<accession>A0AAV4AS56</accession>
<keyword evidence="6" id="KW-0053">Apoptosis</keyword>
<keyword evidence="4" id="KW-0158">Chromosome</keyword>
<evidence type="ECO:0000256" key="10">
    <source>
        <dbReference type="SAM" id="Coils"/>
    </source>
</evidence>
<dbReference type="CDD" id="cd13150">
    <property type="entry name" value="DAXX_histone_binding"/>
    <property type="match status" value="1"/>
</dbReference>
<feature type="region of interest" description="Disordered" evidence="11">
    <location>
        <begin position="1213"/>
        <end position="1368"/>
    </location>
</feature>
<dbReference type="FunFam" id="1.20.58.2170:FF:000001">
    <property type="entry name" value="Death domain-associated protein 6"/>
    <property type="match status" value="1"/>
</dbReference>
<feature type="compositionally biased region" description="Polar residues" evidence="11">
    <location>
        <begin position="726"/>
        <end position="742"/>
    </location>
</feature>
<evidence type="ECO:0000313" key="14">
    <source>
        <dbReference type="Proteomes" id="UP000735302"/>
    </source>
</evidence>
<dbReference type="PANTHER" id="PTHR12766:SF7">
    <property type="entry name" value="DEATH DOMAIN-ASSOCIATED PROTEIN 6"/>
    <property type="match status" value="1"/>
</dbReference>
<dbReference type="EMBL" id="BLXT01004113">
    <property type="protein sequence ID" value="GFO09648.1"/>
    <property type="molecule type" value="Genomic_DNA"/>
</dbReference>
<keyword evidence="8" id="KW-0143">Chaperone</keyword>
<comment type="subcellular location">
    <subcellularLocation>
        <location evidence="2">Chromosome</location>
    </subcellularLocation>
    <subcellularLocation>
        <location evidence="3">Cytoplasm</location>
    </subcellularLocation>
    <subcellularLocation>
        <location evidence="1">Nucleus</location>
    </subcellularLocation>
</comment>
<feature type="compositionally biased region" description="Basic and acidic residues" evidence="11">
    <location>
        <begin position="1165"/>
        <end position="1177"/>
    </location>
</feature>
<feature type="compositionally biased region" description="Polar residues" evidence="11">
    <location>
        <begin position="753"/>
        <end position="779"/>
    </location>
</feature>
<feature type="compositionally biased region" description="Low complexity" evidence="11">
    <location>
        <begin position="265"/>
        <end position="278"/>
    </location>
</feature>
<dbReference type="GO" id="GO:0042393">
    <property type="term" value="F:histone binding"/>
    <property type="evidence" value="ECO:0007669"/>
    <property type="project" value="InterPro"/>
</dbReference>
<feature type="compositionally biased region" description="Polar residues" evidence="11">
    <location>
        <begin position="2102"/>
        <end position="2119"/>
    </location>
</feature>
<feature type="compositionally biased region" description="Basic and acidic residues" evidence="11">
    <location>
        <begin position="1411"/>
        <end position="1420"/>
    </location>
</feature>
<feature type="compositionally biased region" description="Low complexity" evidence="11">
    <location>
        <begin position="1806"/>
        <end position="1816"/>
    </location>
</feature>
<organism evidence="13 14">
    <name type="scientific">Plakobranchus ocellatus</name>
    <dbReference type="NCBI Taxonomy" id="259542"/>
    <lineage>
        <taxon>Eukaryota</taxon>
        <taxon>Metazoa</taxon>
        <taxon>Spiralia</taxon>
        <taxon>Lophotrochozoa</taxon>
        <taxon>Mollusca</taxon>
        <taxon>Gastropoda</taxon>
        <taxon>Heterobranchia</taxon>
        <taxon>Euthyneura</taxon>
        <taxon>Panpulmonata</taxon>
        <taxon>Sacoglossa</taxon>
        <taxon>Placobranchoidea</taxon>
        <taxon>Plakobranchidae</taxon>
        <taxon>Plakobranchus</taxon>
    </lineage>
</organism>
<feature type="region of interest" description="Disordered" evidence="11">
    <location>
        <begin position="264"/>
        <end position="290"/>
    </location>
</feature>
<reference evidence="13 14" key="1">
    <citation type="journal article" date="2021" name="Elife">
        <title>Chloroplast acquisition without the gene transfer in kleptoplastic sea slugs, Plakobranchus ocellatus.</title>
        <authorList>
            <person name="Maeda T."/>
            <person name="Takahashi S."/>
            <person name="Yoshida T."/>
            <person name="Shimamura S."/>
            <person name="Takaki Y."/>
            <person name="Nagai Y."/>
            <person name="Toyoda A."/>
            <person name="Suzuki Y."/>
            <person name="Arimoto A."/>
            <person name="Ishii H."/>
            <person name="Satoh N."/>
            <person name="Nishiyama T."/>
            <person name="Hasebe M."/>
            <person name="Maruyama T."/>
            <person name="Minagawa J."/>
            <person name="Obokata J."/>
            <person name="Shigenobu S."/>
        </authorList>
    </citation>
    <scope>NUCLEOTIDE SEQUENCE [LARGE SCALE GENOMIC DNA]</scope>
</reference>
<feature type="compositionally biased region" description="Basic and acidic residues" evidence="11">
    <location>
        <begin position="1892"/>
        <end position="1929"/>
    </location>
</feature>
<feature type="compositionally biased region" description="Acidic residues" evidence="11">
    <location>
        <begin position="1265"/>
        <end position="1294"/>
    </location>
</feature>
<keyword evidence="14" id="KW-1185">Reference proteome</keyword>
<feature type="region of interest" description="Disordered" evidence="11">
    <location>
        <begin position="2258"/>
        <end position="2292"/>
    </location>
</feature>
<feature type="compositionally biased region" description="Polar residues" evidence="11">
    <location>
        <begin position="1445"/>
        <end position="1455"/>
    </location>
</feature>
<feature type="compositionally biased region" description="Acidic residues" evidence="11">
    <location>
        <begin position="1080"/>
        <end position="1097"/>
    </location>
</feature>
<dbReference type="GO" id="GO:0006915">
    <property type="term" value="P:apoptotic process"/>
    <property type="evidence" value="ECO:0007669"/>
    <property type="project" value="UniProtKB-KW"/>
</dbReference>
<dbReference type="PANTHER" id="PTHR12766">
    <property type="entry name" value="DEATH DOMAIN-ASSOCIATED PROTEIN 6 DAXX"/>
    <property type="match status" value="1"/>
</dbReference>
<feature type="compositionally biased region" description="Basic and acidic residues" evidence="11">
    <location>
        <begin position="2374"/>
        <end position="2384"/>
    </location>
</feature>
<dbReference type="GO" id="GO:0003713">
    <property type="term" value="F:transcription coactivator activity"/>
    <property type="evidence" value="ECO:0007669"/>
    <property type="project" value="TreeGrafter"/>
</dbReference>
<feature type="region of interest" description="Disordered" evidence="11">
    <location>
        <begin position="1033"/>
        <end position="1131"/>
    </location>
</feature>
<evidence type="ECO:0000256" key="4">
    <source>
        <dbReference type="ARBA" id="ARBA00022454"/>
    </source>
</evidence>
<evidence type="ECO:0000259" key="12">
    <source>
        <dbReference type="Pfam" id="PF20920"/>
    </source>
</evidence>
<dbReference type="Pfam" id="PF20920">
    <property type="entry name" value="DAXX_hist_bd"/>
    <property type="match status" value="1"/>
</dbReference>
<feature type="compositionally biased region" description="Polar residues" evidence="11">
    <location>
        <begin position="2258"/>
        <end position="2285"/>
    </location>
</feature>
<name>A0AAV4AS56_9GAST</name>
<feature type="region of interest" description="Disordered" evidence="11">
    <location>
        <begin position="2102"/>
        <end position="2157"/>
    </location>
</feature>
<feature type="region of interest" description="Disordered" evidence="11">
    <location>
        <begin position="2752"/>
        <end position="2793"/>
    </location>
</feature>
<feature type="compositionally biased region" description="Basic and acidic residues" evidence="11">
    <location>
        <begin position="99"/>
        <end position="121"/>
    </location>
</feature>
<dbReference type="GO" id="GO:0050681">
    <property type="term" value="F:nuclear androgen receptor binding"/>
    <property type="evidence" value="ECO:0007669"/>
    <property type="project" value="TreeGrafter"/>
</dbReference>
<keyword evidence="7 10" id="KW-0175">Coiled coil</keyword>
<feature type="compositionally biased region" description="Polar residues" evidence="11">
    <location>
        <begin position="2936"/>
        <end position="2958"/>
    </location>
</feature>
<evidence type="ECO:0000313" key="13">
    <source>
        <dbReference type="EMBL" id="GFO09648.1"/>
    </source>
</evidence>
<keyword evidence="5" id="KW-0963">Cytoplasm</keyword>
<proteinExistence type="predicted"/>
<dbReference type="InterPro" id="IPR046378">
    <property type="entry name" value="DAXX_histone-bd"/>
</dbReference>
<feature type="region of interest" description="Disordered" evidence="11">
    <location>
        <begin position="726"/>
        <end position="796"/>
    </location>
</feature>
<feature type="domain" description="Daxx histone-binding" evidence="12">
    <location>
        <begin position="945"/>
        <end position="1033"/>
    </location>
</feature>
<feature type="compositionally biased region" description="Low complexity" evidence="11">
    <location>
        <begin position="152"/>
        <end position="162"/>
    </location>
</feature>
<feature type="compositionally biased region" description="Basic and acidic residues" evidence="11">
    <location>
        <begin position="2540"/>
        <end position="2563"/>
    </location>
</feature>
<dbReference type="GO" id="GO:0005694">
    <property type="term" value="C:chromosome"/>
    <property type="evidence" value="ECO:0007669"/>
    <property type="project" value="UniProtKB-SubCell"/>
</dbReference>
<feature type="compositionally biased region" description="Basic and acidic residues" evidence="11">
    <location>
        <begin position="2323"/>
        <end position="2356"/>
    </location>
</feature>
<feature type="compositionally biased region" description="Polar residues" evidence="11">
    <location>
        <begin position="2856"/>
        <end position="2867"/>
    </location>
</feature>
<dbReference type="InterPro" id="IPR046426">
    <property type="entry name" value="DAXX_histone-bd_sf"/>
</dbReference>
<evidence type="ECO:0000256" key="2">
    <source>
        <dbReference type="ARBA" id="ARBA00004286"/>
    </source>
</evidence>
<feature type="compositionally biased region" description="Basic and acidic residues" evidence="11">
    <location>
        <begin position="2120"/>
        <end position="2129"/>
    </location>
</feature>
<evidence type="ECO:0000256" key="9">
    <source>
        <dbReference type="ARBA" id="ARBA00023242"/>
    </source>
</evidence>
<dbReference type="Proteomes" id="UP000735302">
    <property type="component" value="Unassembled WGS sequence"/>
</dbReference>
<feature type="region of interest" description="Disordered" evidence="11">
    <location>
        <begin position="519"/>
        <end position="539"/>
    </location>
</feature>
<gene>
    <name evidence="13" type="ORF">PoB_003615300</name>
</gene>
<feature type="compositionally biased region" description="Basic and acidic residues" evidence="11">
    <location>
        <begin position="1949"/>
        <end position="1962"/>
    </location>
</feature>
<feature type="region of interest" description="Disordered" evidence="11">
    <location>
        <begin position="137"/>
        <end position="162"/>
    </location>
</feature>
<feature type="coiled-coil region" evidence="10">
    <location>
        <begin position="839"/>
        <end position="866"/>
    </location>
</feature>
<dbReference type="GO" id="GO:0016605">
    <property type="term" value="C:PML body"/>
    <property type="evidence" value="ECO:0007669"/>
    <property type="project" value="TreeGrafter"/>
</dbReference>
<feature type="region of interest" description="Disordered" evidence="11">
    <location>
        <begin position="1156"/>
        <end position="1194"/>
    </location>
</feature>
<evidence type="ECO:0000256" key="11">
    <source>
        <dbReference type="SAM" id="MobiDB-lite"/>
    </source>
</evidence>
<evidence type="ECO:0000256" key="6">
    <source>
        <dbReference type="ARBA" id="ARBA00022703"/>
    </source>
</evidence>
<evidence type="ECO:0000256" key="3">
    <source>
        <dbReference type="ARBA" id="ARBA00004496"/>
    </source>
</evidence>
<dbReference type="InterPro" id="IPR038298">
    <property type="entry name" value="Daxx_N_sf"/>
</dbReference>
<protein>
    <submittedName>
        <fullName evidence="13">Death domain-associated protein 6</fullName>
    </submittedName>
</protein>
<feature type="compositionally biased region" description="Acidic residues" evidence="11">
    <location>
        <begin position="2410"/>
        <end position="2421"/>
    </location>
</feature>
<dbReference type="Gene3D" id="1.20.58.2170">
    <property type="match status" value="1"/>
</dbReference>
<evidence type="ECO:0000256" key="8">
    <source>
        <dbReference type="ARBA" id="ARBA00023186"/>
    </source>
</evidence>
<feature type="compositionally biased region" description="Polar residues" evidence="11">
    <location>
        <begin position="2134"/>
        <end position="2146"/>
    </location>
</feature>
<feature type="compositionally biased region" description="Polar residues" evidence="11">
    <location>
        <begin position="2008"/>
        <end position="2042"/>
    </location>
</feature>